<dbReference type="InterPro" id="IPR041611">
    <property type="entry name" value="SKICH"/>
</dbReference>
<reference evidence="6 7" key="1">
    <citation type="submission" date="2025-04" db="UniProtKB">
        <authorList>
            <consortium name="RefSeq"/>
        </authorList>
    </citation>
    <scope>IDENTIFICATION</scope>
    <source>
        <tissue evidence="6 7">Total insect</tissue>
    </source>
</reference>
<evidence type="ECO:0000313" key="7">
    <source>
        <dbReference type="RefSeq" id="XP_034241815.1"/>
    </source>
</evidence>
<feature type="coiled-coil region" evidence="2">
    <location>
        <begin position="494"/>
        <end position="675"/>
    </location>
</feature>
<evidence type="ECO:0000313" key="5">
    <source>
        <dbReference type="Proteomes" id="UP000515158"/>
    </source>
</evidence>
<dbReference type="Proteomes" id="UP000515158">
    <property type="component" value="Unplaced"/>
</dbReference>
<feature type="compositionally biased region" description="Acidic residues" evidence="3">
    <location>
        <begin position="27"/>
        <end position="36"/>
    </location>
</feature>
<feature type="compositionally biased region" description="Basic and acidic residues" evidence="3">
    <location>
        <begin position="684"/>
        <end position="694"/>
    </location>
</feature>
<dbReference type="PANTHER" id="PTHR31915:SF6">
    <property type="entry name" value="SKICH DOMAIN-CONTAINING PROTEIN"/>
    <property type="match status" value="1"/>
</dbReference>
<evidence type="ECO:0000313" key="6">
    <source>
        <dbReference type="RefSeq" id="XP_034241814.1"/>
    </source>
</evidence>
<dbReference type="AlphaFoldDB" id="A0A6P8ZN65"/>
<name>A0A6P8ZN65_THRPL</name>
<evidence type="ECO:0000313" key="8">
    <source>
        <dbReference type="RefSeq" id="XP_034241816.1"/>
    </source>
</evidence>
<dbReference type="RefSeq" id="XP_034241815.1">
    <property type="nucleotide sequence ID" value="XM_034385924.1"/>
</dbReference>
<dbReference type="RefSeq" id="XP_034241817.1">
    <property type="nucleotide sequence ID" value="XM_034385926.1"/>
</dbReference>
<keyword evidence="1 2" id="KW-0175">Coiled coil</keyword>
<evidence type="ECO:0000313" key="9">
    <source>
        <dbReference type="RefSeq" id="XP_034241817.1"/>
    </source>
</evidence>
<evidence type="ECO:0000259" key="4">
    <source>
        <dbReference type="Pfam" id="PF17751"/>
    </source>
</evidence>
<dbReference type="PANTHER" id="PTHR31915">
    <property type="entry name" value="SKICH DOMAIN-CONTAINING PROTEIN"/>
    <property type="match status" value="1"/>
</dbReference>
<keyword evidence="5" id="KW-1185">Reference proteome</keyword>
<dbReference type="GeneID" id="117645648"/>
<dbReference type="Pfam" id="PF17751">
    <property type="entry name" value="SKICH"/>
    <property type="match status" value="1"/>
</dbReference>
<organism evidence="6">
    <name type="scientific">Thrips palmi</name>
    <name type="common">Melon thrips</name>
    <dbReference type="NCBI Taxonomy" id="161013"/>
    <lineage>
        <taxon>Eukaryota</taxon>
        <taxon>Metazoa</taxon>
        <taxon>Ecdysozoa</taxon>
        <taxon>Arthropoda</taxon>
        <taxon>Hexapoda</taxon>
        <taxon>Insecta</taxon>
        <taxon>Pterygota</taxon>
        <taxon>Neoptera</taxon>
        <taxon>Paraneoptera</taxon>
        <taxon>Thysanoptera</taxon>
        <taxon>Terebrantia</taxon>
        <taxon>Thripoidea</taxon>
        <taxon>Thripidae</taxon>
        <taxon>Thrips</taxon>
    </lineage>
</organism>
<proteinExistence type="predicted"/>
<gene>
    <name evidence="6 7 8 9" type="primary">LOC117645648</name>
</gene>
<accession>A0A6P8ZN65</accession>
<feature type="compositionally biased region" description="Low complexity" evidence="3">
    <location>
        <begin position="9"/>
        <end position="21"/>
    </location>
</feature>
<feature type="domain" description="SKICH" evidence="4">
    <location>
        <begin position="59"/>
        <end position="156"/>
    </location>
</feature>
<dbReference type="RefSeq" id="XP_034241814.1">
    <property type="nucleotide sequence ID" value="XM_034385923.1"/>
</dbReference>
<dbReference type="OrthoDB" id="10015001at2759"/>
<evidence type="ECO:0000256" key="2">
    <source>
        <dbReference type="SAM" id="Coils"/>
    </source>
</evidence>
<dbReference type="Gene3D" id="2.60.40.2840">
    <property type="match status" value="1"/>
</dbReference>
<feature type="region of interest" description="Disordered" evidence="3">
    <location>
        <begin position="675"/>
        <end position="694"/>
    </location>
</feature>
<evidence type="ECO:0000256" key="1">
    <source>
        <dbReference type="ARBA" id="ARBA00023054"/>
    </source>
</evidence>
<protein>
    <submittedName>
        <fullName evidence="6 7">Rootletin-like isoform X1</fullName>
    </submittedName>
</protein>
<feature type="region of interest" description="Disordered" evidence="3">
    <location>
        <begin position="1"/>
        <end position="36"/>
    </location>
</feature>
<dbReference type="InterPro" id="IPR051002">
    <property type="entry name" value="UBA_autophagy_assoc_protein"/>
</dbReference>
<dbReference type="RefSeq" id="XP_034241816.1">
    <property type="nucleotide sequence ID" value="XM_034385925.1"/>
</dbReference>
<sequence>MDVAEEEGSSGPSSLSSDQASLCVIPDPDDSTEEDDFEYLDKSSLPESLHVSEQDRAVIVFHSVDEEYRADRSIVCEYIRPDKWQESWKDAIYLFKVGWVTHRDFICAVPVPEPNNDPIGRVLLAEHLLPKDTTNLYQFCYLRDFTVLGASTPFQFTLPDVKRCEIESKKSVPQAGANEVENNQAQNLSCSCRTSFSESDSDKVRVEPAQIFPEGKADVSPQGCDNISLKSDACSSDDFIKAPTKKKFYVSYWDKSIKEYDDSDSFCTSRDPPKDSTCQDKDIIQLQLKEESSHYKQRFEEALEEKKWLQEQYNSLLITVKKYAEDLASVRSEKESLDGRNAELTISHKMLCSENSRLNNELETMKHLLQEQTKKDMLLPDIKALQEQLGAASRTNGYLTEEVVHLQTQIKLQSEREPAQQQCYCEKYMRNNGTSSDYEVIRKTLEAELQEELKLSAEREKYVAQLEKTKLSNLENNFTHLSGLQNTTGNTDKIREMEDNMNSTLEALECCMKEMEVLRSRKAAINRTNRTLREEYMKKQEYWKERERKQKSECDARFNELQEQLEDERSSKHAMQKELDALKEKLNHQVALAVSQSWNQHKNAAGALEEAQRKIESLRMERTDLDRECMLLREKMEKDVNITLLKNLEEAREEYKKLYTEKIKIQEKLSRLQQKVKTKKSSRSNHDTSEVDSAKTEFLKSVSSSWRAIVDELM</sequence>
<evidence type="ECO:0000256" key="3">
    <source>
        <dbReference type="SAM" id="MobiDB-lite"/>
    </source>
</evidence>
<dbReference type="KEGG" id="tpal:117645648"/>